<dbReference type="SUPFAM" id="SSF117892">
    <property type="entry name" value="Band 7/SPFH domain"/>
    <property type="match status" value="1"/>
</dbReference>
<dbReference type="InterPro" id="IPR010201">
    <property type="entry name" value="HflK"/>
</dbReference>
<dbReference type="Gene3D" id="3.30.479.30">
    <property type="entry name" value="Band 7 domain"/>
    <property type="match status" value="1"/>
</dbReference>
<dbReference type="PANTHER" id="PTHR43327">
    <property type="entry name" value="STOMATIN-LIKE PROTEIN 2, MITOCHONDRIAL"/>
    <property type="match status" value="1"/>
</dbReference>
<dbReference type="Pfam" id="PF01145">
    <property type="entry name" value="Band_7"/>
    <property type="match status" value="1"/>
</dbReference>
<evidence type="ECO:0000256" key="2">
    <source>
        <dbReference type="ARBA" id="ARBA00006971"/>
    </source>
</evidence>
<evidence type="ECO:0000256" key="6">
    <source>
        <dbReference type="RuleBase" id="RU364113"/>
    </source>
</evidence>
<dbReference type="Proteomes" id="UP000460549">
    <property type="component" value="Unassembled WGS sequence"/>
</dbReference>
<dbReference type="InterPro" id="IPR036013">
    <property type="entry name" value="Band_7/SPFH_dom_sf"/>
</dbReference>
<keyword evidence="3" id="KW-0812">Transmembrane</keyword>
<reference evidence="8 9" key="1">
    <citation type="submission" date="2019-08" db="EMBL/GenBank/DDBJ databases">
        <title>In-depth cultivation of the pig gut microbiome towards novel bacterial diversity and tailored functional studies.</title>
        <authorList>
            <person name="Wylensek D."/>
            <person name="Hitch T.C.A."/>
            <person name="Clavel T."/>
        </authorList>
    </citation>
    <scope>NUCLEOTIDE SEQUENCE [LARGE SCALE GENOMIC DNA]</scope>
    <source>
        <strain evidence="8 9">NM-380-WT-3C1</strain>
    </source>
</reference>
<protein>
    <recommendedName>
        <fullName evidence="6">Protein HflK</fullName>
    </recommendedName>
</protein>
<evidence type="ECO:0000256" key="4">
    <source>
        <dbReference type="ARBA" id="ARBA00022989"/>
    </source>
</evidence>
<sequence>MRPVKHGFSLSPKIIIVALIIALLVGAAASSFFVVDQTEQAVVLRLGKYNRTVGPGLQTKIPFGIDSVYIVPTQVVQTLTFGYRANDKTGTGLKGASSYKSESTMLTGDLNIVDVEWIVQYKINDPKNWLFNVENRETTIRDISQSVMNALVGDLPILSVMTNLRTQIEIEAQQNMQEIFDRYNFGIQIVTVKLQNIVPPEGDVQDAFEDVNKAIQDMNRLINEGKEHYNQEIPAAQGEASKLILQAQGYAAERVNTATGDAARFDALREAYEESKEITSNRLYIETMDEILTDKEITLVDKNLSQFLPIKNLGGTK</sequence>
<dbReference type="InterPro" id="IPR001107">
    <property type="entry name" value="Band_7"/>
</dbReference>
<comment type="subunit">
    <text evidence="6">HflC and HflK may interact to form a multimeric complex.</text>
</comment>
<dbReference type="GO" id="GO:0006508">
    <property type="term" value="P:proteolysis"/>
    <property type="evidence" value="ECO:0007669"/>
    <property type="project" value="UniProtKB-KW"/>
</dbReference>
<comment type="caution">
    <text evidence="8">The sequence shown here is derived from an EMBL/GenBank/DDBJ whole genome shotgun (WGS) entry which is preliminary data.</text>
</comment>
<evidence type="ECO:0000313" key="8">
    <source>
        <dbReference type="EMBL" id="MSU05926.1"/>
    </source>
</evidence>
<keyword evidence="9" id="KW-1185">Reference proteome</keyword>
<organism evidence="8 9">
    <name type="scientific">Bullifex porci</name>
    <dbReference type="NCBI Taxonomy" id="2606638"/>
    <lineage>
        <taxon>Bacteria</taxon>
        <taxon>Pseudomonadati</taxon>
        <taxon>Spirochaetota</taxon>
        <taxon>Spirochaetia</taxon>
        <taxon>Spirochaetales</taxon>
        <taxon>Spirochaetaceae</taxon>
        <taxon>Bullifex</taxon>
    </lineage>
</organism>
<dbReference type="PANTHER" id="PTHR43327:SF2">
    <property type="entry name" value="MODULATOR OF FTSH PROTEASE HFLK"/>
    <property type="match status" value="1"/>
</dbReference>
<dbReference type="GO" id="GO:0016020">
    <property type="term" value="C:membrane"/>
    <property type="evidence" value="ECO:0007669"/>
    <property type="project" value="UniProtKB-SubCell"/>
</dbReference>
<feature type="domain" description="Band 7" evidence="7">
    <location>
        <begin position="30"/>
        <end position="212"/>
    </location>
</feature>
<dbReference type="EMBL" id="VUNN01000005">
    <property type="protein sequence ID" value="MSU05926.1"/>
    <property type="molecule type" value="Genomic_DNA"/>
</dbReference>
<evidence type="ECO:0000256" key="3">
    <source>
        <dbReference type="ARBA" id="ARBA00022692"/>
    </source>
</evidence>
<evidence type="ECO:0000256" key="5">
    <source>
        <dbReference type="ARBA" id="ARBA00023136"/>
    </source>
</evidence>
<comment type="subcellular location">
    <subcellularLocation>
        <location evidence="1">Membrane</location>
        <topology evidence="1">Single-pass membrane protein</topology>
    </subcellularLocation>
</comment>
<name>A0A7X2PBQ7_9SPIO</name>
<keyword evidence="4" id="KW-1133">Transmembrane helix</keyword>
<gene>
    <name evidence="8" type="primary">hflK</name>
    <name evidence="8" type="ORF">FYJ80_03920</name>
</gene>
<keyword evidence="5" id="KW-0472">Membrane</keyword>
<dbReference type="CDD" id="cd03404">
    <property type="entry name" value="SPFH_HflK"/>
    <property type="match status" value="1"/>
</dbReference>
<proteinExistence type="inferred from homology"/>
<accession>A0A7X2PBQ7</accession>
<comment type="function">
    <text evidence="6">HflC and HflK could encode or regulate a protease.</text>
</comment>
<keyword evidence="8" id="KW-0645">Protease</keyword>
<comment type="similarity">
    <text evidence="2 6">Belongs to the band 7/mec-2 family. HflK subfamily.</text>
</comment>
<dbReference type="GO" id="GO:0008233">
    <property type="term" value="F:peptidase activity"/>
    <property type="evidence" value="ECO:0007669"/>
    <property type="project" value="UniProtKB-KW"/>
</dbReference>
<dbReference type="InterPro" id="IPR050710">
    <property type="entry name" value="Band7/mec-2_domain"/>
</dbReference>
<keyword evidence="8" id="KW-0378">Hydrolase</keyword>
<dbReference type="AlphaFoldDB" id="A0A7X2PBQ7"/>
<evidence type="ECO:0000259" key="7">
    <source>
        <dbReference type="SMART" id="SM00244"/>
    </source>
</evidence>
<evidence type="ECO:0000256" key="1">
    <source>
        <dbReference type="ARBA" id="ARBA00004167"/>
    </source>
</evidence>
<evidence type="ECO:0000313" key="9">
    <source>
        <dbReference type="Proteomes" id="UP000460549"/>
    </source>
</evidence>
<dbReference type="SMART" id="SM00244">
    <property type="entry name" value="PHB"/>
    <property type="match status" value="1"/>
</dbReference>
<dbReference type="NCBIfam" id="TIGR01933">
    <property type="entry name" value="hflK"/>
    <property type="match status" value="1"/>
</dbReference>